<dbReference type="HOGENOM" id="CLU_1459445_0_0_9"/>
<dbReference type="Proteomes" id="UP000004968">
    <property type="component" value="Unassembled WGS sequence"/>
</dbReference>
<gene>
    <name evidence="1" type="ORF">CLOSTHATH_02860</name>
</gene>
<name>D3AGX3_9FIRM</name>
<reference evidence="1 2" key="1">
    <citation type="submission" date="2010-01" db="EMBL/GenBank/DDBJ databases">
        <authorList>
            <person name="Weinstock G."/>
            <person name="Sodergren E."/>
            <person name="Clifton S."/>
            <person name="Fulton L."/>
            <person name="Fulton B."/>
            <person name="Courtney L."/>
            <person name="Fronick C."/>
            <person name="Harrison M."/>
            <person name="Strong C."/>
            <person name="Farmer C."/>
            <person name="Delahaunty K."/>
            <person name="Markovic C."/>
            <person name="Hall O."/>
            <person name="Minx P."/>
            <person name="Tomlinson C."/>
            <person name="Mitreva M."/>
            <person name="Nelson J."/>
            <person name="Hou S."/>
            <person name="Wollam A."/>
            <person name="Pepin K.H."/>
            <person name="Johnson M."/>
            <person name="Bhonagiri V."/>
            <person name="Nash W.E."/>
            <person name="Warren W."/>
            <person name="Chinwalla A."/>
            <person name="Mardis E.R."/>
            <person name="Wilson R.K."/>
        </authorList>
    </citation>
    <scope>NUCLEOTIDE SEQUENCE [LARGE SCALE GENOMIC DNA]</scope>
    <source>
        <strain evidence="1 2">DSM 13479</strain>
    </source>
</reference>
<evidence type="ECO:0000313" key="1">
    <source>
        <dbReference type="EMBL" id="EFC98947.1"/>
    </source>
</evidence>
<protein>
    <submittedName>
        <fullName evidence="1">Uncharacterized protein</fullName>
    </submittedName>
</protein>
<sequence>MRMKKKNELNHADNPLYHNTWTLLKKYRDVVWSLELSVQQVRNTFEIEYGNAVEEFLDSIYLAGADLTGSAIEHHAQCIEQSHKMLKLLDTAIDLLRTKHKNGESFYWLLYYSFLSPQQLRNVDEIIEKLRPHIRDISFRTYYRRRREAIDALSSVLWGYTAKDSMAILEQFFPDQLHGKKLAQD</sequence>
<comment type="caution">
    <text evidence="1">The sequence shown here is derived from an EMBL/GenBank/DDBJ whole genome shotgun (WGS) entry which is preliminary data.</text>
</comment>
<dbReference type="AlphaFoldDB" id="D3AGX3"/>
<evidence type="ECO:0000313" key="2">
    <source>
        <dbReference type="Proteomes" id="UP000004968"/>
    </source>
</evidence>
<accession>D3AGX3</accession>
<organism evidence="1 2">
    <name type="scientific">Hungatella hathewayi DSM 13479</name>
    <dbReference type="NCBI Taxonomy" id="566550"/>
    <lineage>
        <taxon>Bacteria</taxon>
        <taxon>Bacillati</taxon>
        <taxon>Bacillota</taxon>
        <taxon>Clostridia</taxon>
        <taxon>Lachnospirales</taxon>
        <taxon>Lachnospiraceae</taxon>
        <taxon>Hungatella</taxon>
    </lineage>
</organism>
<proteinExistence type="predicted"/>
<dbReference type="EMBL" id="ACIO01000228">
    <property type="protein sequence ID" value="EFC98947.1"/>
    <property type="molecule type" value="Genomic_DNA"/>
</dbReference>